<evidence type="ECO:0000256" key="1">
    <source>
        <dbReference type="SAM" id="MobiDB-lite"/>
    </source>
</evidence>
<proteinExistence type="predicted"/>
<evidence type="ECO:0000313" key="2">
    <source>
        <dbReference type="EMBL" id="PVI05070.1"/>
    </source>
</evidence>
<accession>A0A2V1E706</accession>
<dbReference type="AlphaFoldDB" id="A0A2V1E706"/>
<dbReference type="EMBL" id="KZ805316">
    <property type="protein sequence ID" value="PVI05070.1"/>
    <property type="molecule type" value="Genomic_DNA"/>
</dbReference>
<sequence length="368" mass="40051">MPRQPTQHTIDPGGHRSTSAVRQRERRNAQGVRLDQFPLVLPNPANTGRGDGPIRLQIERFTRTGNSFGRITHANGNTGRGHGQIPLQGQTRPLVERVNRTDNPITHANGNTGRGHGQIPQGQTASLVDRVNRTDNPFDRITHANTGRGHGQIPQGQTGPLVERVNRTDNPFDRVTHANGNAGVPGTAPRRVVSETEASPINPTPLGQVRQPRLSGRITGDSTVGQEQAIPVRPPSQPNRSASTTPSSYVISSDPPSRRNAANGTMGSITTRSISARPIRFVNGMEPKFDNHGNNYRGKDPVKRAVSNPILRSVLAGRPAPRIRKNADRPVLRMGLHKADAKRFEDCELEDSEQEDTPESPSARDPQA</sequence>
<feature type="region of interest" description="Disordered" evidence="1">
    <location>
        <begin position="142"/>
        <end position="265"/>
    </location>
</feature>
<evidence type="ECO:0000313" key="3">
    <source>
        <dbReference type="Proteomes" id="UP000244855"/>
    </source>
</evidence>
<feature type="compositionally biased region" description="Polar residues" evidence="1">
    <location>
        <begin position="238"/>
        <end position="265"/>
    </location>
</feature>
<dbReference type="Proteomes" id="UP000244855">
    <property type="component" value="Unassembled WGS sequence"/>
</dbReference>
<dbReference type="OrthoDB" id="3801552at2759"/>
<organism evidence="2 3">
    <name type="scientific">Periconia macrospinosa</name>
    <dbReference type="NCBI Taxonomy" id="97972"/>
    <lineage>
        <taxon>Eukaryota</taxon>
        <taxon>Fungi</taxon>
        <taxon>Dikarya</taxon>
        <taxon>Ascomycota</taxon>
        <taxon>Pezizomycotina</taxon>
        <taxon>Dothideomycetes</taxon>
        <taxon>Pleosporomycetidae</taxon>
        <taxon>Pleosporales</taxon>
        <taxon>Massarineae</taxon>
        <taxon>Periconiaceae</taxon>
        <taxon>Periconia</taxon>
    </lineage>
</organism>
<feature type="region of interest" description="Disordered" evidence="1">
    <location>
        <begin position="338"/>
        <end position="368"/>
    </location>
</feature>
<protein>
    <submittedName>
        <fullName evidence="2">Uncharacterized protein</fullName>
    </submittedName>
</protein>
<feature type="compositionally biased region" description="Basic and acidic residues" evidence="1">
    <location>
        <begin position="164"/>
        <end position="176"/>
    </location>
</feature>
<name>A0A2V1E706_9PLEO</name>
<reference evidence="2 3" key="1">
    <citation type="journal article" date="2018" name="Sci. Rep.">
        <title>Comparative genomics provides insights into the lifestyle and reveals functional heterogeneity of dark septate endophytic fungi.</title>
        <authorList>
            <person name="Knapp D.G."/>
            <person name="Nemeth J.B."/>
            <person name="Barry K."/>
            <person name="Hainaut M."/>
            <person name="Henrissat B."/>
            <person name="Johnson J."/>
            <person name="Kuo A."/>
            <person name="Lim J.H.P."/>
            <person name="Lipzen A."/>
            <person name="Nolan M."/>
            <person name="Ohm R.A."/>
            <person name="Tamas L."/>
            <person name="Grigoriev I.V."/>
            <person name="Spatafora J.W."/>
            <person name="Nagy L.G."/>
            <person name="Kovacs G.M."/>
        </authorList>
    </citation>
    <scope>NUCLEOTIDE SEQUENCE [LARGE SCALE GENOMIC DNA]</scope>
    <source>
        <strain evidence="2 3">DSE2036</strain>
    </source>
</reference>
<feature type="compositionally biased region" description="Acidic residues" evidence="1">
    <location>
        <begin position="347"/>
        <end position="358"/>
    </location>
</feature>
<keyword evidence="3" id="KW-1185">Reference proteome</keyword>
<gene>
    <name evidence="2" type="ORF">DM02DRAFT_650995</name>
</gene>
<feature type="region of interest" description="Disordered" evidence="1">
    <location>
        <begin position="1"/>
        <end position="33"/>
    </location>
</feature>